<dbReference type="AlphaFoldDB" id="A0A7I8VFQ3"/>
<organism evidence="2 3">
    <name type="scientific">Dimorphilus gyrociliatus</name>
    <dbReference type="NCBI Taxonomy" id="2664684"/>
    <lineage>
        <taxon>Eukaryota</taxon>
        <taxon>Metazoa</taxon>
        <taxon>Spiralia</taxon>
        <taxon>Lophotrochozoa</taxon>
        <taxon>Annelida</taxon>
        <taxon>Polychaeta</taxon>
        <taxon>Polychaeta incertae sedis</taxon>
        <taxon>Dinophilidae</taxon>
        <taxon>Dimorphilus</taxon>
    </lineage>
</organism>
<comment type="caution">
    <text evidence="2">The sequence shown here is derived from an EMBL/GenBank/DDBJ whole genome shotgun (WGS) entry which is preliminary data.</text>
</comment>
<evidence type="ECO:0000313" key="2">
    <source>
        <dbReference type="EMBL" id="CAD5113356.1"/>
    </source>
</evidence>
<dbReference type="OrthoDB" id="6288852at2759"/>
<dbReference type="EMBL" id="CAJFCJ010000003">
    <property type="protein sequence ID" value="CAD5113356.1"/>
    <property type="molecule type" value="Genomic_DNA"/>
</dbReference>
<accession>A0A7I8VFQ3</accession>
<evidence type="ECO:0000256" key="1">
    <source>
        <dbReference type="SAM" id="Coils"/>
    </source>
</evidence>
<name>A0A7I8VFQ3_9ANNE</name>
<reference evidence="2 3" key="1">
    <citation type="submission" date="2020-08" db="EMBL/GenBank/DDBJ databases">
        <authorList>
            <person name="Hejnol A."/>
        </authorList>
    </citation>
    <scope>NUCLEOTIDE SEQUENCE [LARGE SCALE GENOMIC DNA]</scope>
</reference>
<dbReference type="Proteomes" id="UP000549394">
    <property type="component" value="Unassembled WGS sequence"/>
</dbReference>
<feature type="coiled-coil region" evidence="1">
    <location>
        <begin position="115"/>
        <end position="142"/>
    </location>
</feature>
<gene>
    <name evidence="2" type="ORF">DGYR_LOCUS2364</name>
</gene>
<proteinExistence type="predicted"/>
<sequence>MNFQDVNSSKRKLAHRKPIDNCIKADLKNRIIAARWQLHRKLLDKQKDRVVFDIEKDKRQIVKALKTTLKTSGISSEGLPLRGQSDRSVKNCDYFKSIYTLSEKRLRKWRITERHLQKQLLLKEEENELKSEEEAIGNLKSLLLALGENEEDVEKVLAEKDHQNKAVNRLRRCTSAGVVREKAQPIRRPLSSTAVRNKVYCTGKLTEIDEKVIRTPTSPILSSKNSVKLEESQEKPIKSIQRPLSSVAPSKGNRMVFERTKSIIRPLSSGNVQKSVHFVDDDESEYDNEDSESVTEIEGARIPQWKRDLMAEAPPGVFTQKSSLKVALAISKRQRKRELDKLVDENIKDPKTIIEREKTRRQFSRLGVYMAVTAVREVGQAGKSHKTNFLDNKHVDAAYNYSVKRLL</sequence>
<keyword evidence="3" id="KW-1185">Reference proteome</keyword>
<protein>
    <submittedName>
        <fullName evidence="2">DgyrCDS2530</fullName>
    </submittedName>
</protein>
<evidence type="ECO:0000313" key="3">
    <source>
        <dbReference type="Proteomes" id="UP000549394"/>
    </source>
</evidence>
<keyword evidence="1" id="KW-0175">Coiled coil</keyword>